<proteinExistence type="inferred from homology"/>
<accession>A0ABZ3C7R2</accession>
<dbReference type="InterPro" id="IPR036409">
    <property type="entry name" value="Aldolase_II/adducin_N_sf"/>
</dbReference>
<evidence type="ECO:0000313" key="6">
    <source>
        <dbReference type="Proteomes" id="UP001434337"/>
    </source>
</evidence>
<evidence type="ECO:0000259" key="4">
    <source>
        <dbReference type="SMART" id="SM01007"/>
    </source>
</evidence>
<sequence>MTQTTDTTPTDTTHPDITRAHRDHRLTAELIELSNRFGADPAYVRAGGGNSSVKIDGILHIKSSGTPLATLTADDLVPLRNDVLLQALASDEEVEGDPVRAAAQRAQVGNPTRRPSVEILFHALIDDPLVLHLHPVTANALTCNEDGESLAAELLGDDAVWVPYIDPGVPLAVGVQEARAAYTQRMGNKPPKVTLLGNHGIIVAGASAADITAETKRVTALIAGAIDAADPVPAAPEQDAARTASVINAVVPRLRGLLGSDAGPAVVTADTSDLARSITAEDAIVTGGPMIPDQIVYAGSFPLVVDLPDPEAAADTLATALAAHRAEHGRDPVVTVLPGIGVLGAGTDLAKADNALRVYLDHAVVARDADRIGRVRAMDARERRFIETWEAEAYRQAQAAQGAVGRLAGRVALVTGAAQGFGLGITEALLAEGASVLLADLNIELATANAERLASEHGAGRARAVAMNVADADSCEAAVAKAVQIYGGIDLLVSNAGIVRSEGVMSQPVADFDLVTNVNYRGYFLCVRAVAPVMAAQRGADPSRWLDIVEVNSKSGLEGSKRNFAYAGSKFGGIGLTQSFALELVEYGIKVNAVCPGNFLDGPLWSDPERGLFVQYLAAGKVPGATTVEDVRRFYEAKVPMGRGCTPADVARAIVYIVEQTYETGQAVPVTGGQNMLN</sequence>
<reference evidence="5 6" key="1">
    <citation type="journal article" date="2023" name="Environ Microbiome">
        <title>A coral-associated actinobacterium mitigates coral bleaching under heat stress.</title>
        <authorList>
            <person name="Li J."/>
            <person name="Zou Y."/>
            <person name="Li Q."/>
            <person name="Zhang J."/>
            <person name="Bourne D.G."/>
            <person name="Lyu Y."/>
            <person name="Liu C."/>
            <person name="Zhang S."/>
        </authorList>
    </citation>
    <scope>NUCLEOTIDE SEQUENCE [LARGE SCALE GENOMIC DNA]</scope>
    <source>
        <strain evidence="5 6">SCSIO 13291</strain>
    </source>
</reference>
<dbReference type="RefSeq" id="WP_342372736.1">
    <property type="nucleotide sequence ID" value="NZ_CP115965.1"/>
</dbReference>
<evidence type="ECO:0000256" key="1">
    <source>
        <dbReference type="ARBA" id="ARBA00006484"/>
    </source>
</evidence>
<dbReference type="EMBL" id="CP115965">
    <property type="protein sequence ID" value="WZW98827.1"/>
    <property type="molecule type" value="Genomic_DNA"/>
</dbReference>
<feature type="domain" description="Class II aldolase/adducin N-terminal" evidence="4">
    <location>
        <begin position="29"/>
        <end position="217"/>
    </location>
</feature>
<dbReference type="Pfam" id="PF00596">
    <property type="entry name" value="Aldolase_II"/>
    <property type="match status" value="1"/>
</dbReference>
<evidence type="ECO:0000256" key="3">
    <source>
        <dbReference type="SAM" id="MobiDB-lite"/>
    </source>
</evidence>
<dbReference type="InterPro" id="IPR036291">
    <property type="entry name" value="NAD(P)-bd_dom_sf"/>
</dbReference>
<evidence type="ECO:0000256" key="2">
    <source>
        <dbReference type="ARBA" id="ARBA00023002"/>
    </source>
</evidence>
<keyword evidence="2" id="KW-0560">Oxidoreductase</keyword>
<feature type="compositionally biased region" description="Low complexity" evidence="3">
    <location>
        <begin position="1"/>
        <end position="12"/>
    </location>
</feature>
<gene>
    <name evidence="5" type="ORF">PCC79_01050</name>
</gene>
<dbReference type="InterPro" id="IPR001303">
    <property type="entry name" value="Aldolase_II/adducin_N"/>
</dbReference>
<dbReference type="Pfam" id="PF00106">
    <property type="entry name" value="adh_short"/>
    <property type="match status" value="1"/>
</dbReference>
<dbReference type="Proteomes" id="UP001434337">
    <property type="component" value="Chromosome"/>
</dbReference>
<dbReference type="PANTHER" id="PTHR43669:SF8">
    <property type="entry name" value="SHORT-CHAIN TYPE DEHYDROGENASE_REDUCTASE-RELATED"/>
    <property type="match status" value="1"/>
</dbReference>
<dbReference type="Gene3D" id="3.40.225.10">
    <property type="entry name" value="Class II aldolase/adducin N-terminal domain"/>
    <property type="match status" value="1"/>
</dbReference>
<dbReference type="PRINTS" id="PR00081">
    <property type="entry name" value="GDHRDH"/>
</dbReference>
<organism evidence="5 6">
    <name type="scientific">Propioniciclava soli</name>
    <dbReference type="NCBI Taxonomy" id="2775081"/>
    <lineage>
        <taxon>Bacteria</taxon>
        <taxon>Bacillati</taxon>
        <taxon>Actinomycetota</taxon>
        <taxon>Actinomycetes</taxon>
        <taxon>Propionibacteriales</taxon>
        <taxon>Propionibacteriaceae</taxon>
        <taxon>Propioniciclava</taxon>
    </lineage>
</organism>
<dbReference type="InterPro" id="IPR020904">
    <property type="entry name" value="Sc_DH/Rdtase_CS"/>
</dbReference>
<evidence type="ECO:0000313" key="5">
    <source>
        <dbReference type="EMBL" id="WZW98827.1"/>
    </source>
</evidence>
<feature type="region of interest" description="Disordered" evidence="3">
    <location>
        <begin position="1"/>
        <end position="21"/>
    </location>
</feature>
<dbReference type="Gene3D" id="3.40.50.720">
    <property type="entry name" value="NAD(P)-binding Rossmann-like Domain"/>
    <property type="match status" value="1"/>
</dbReference>
<dbReference type="PROSITE" id="PS00061">
    <property type="entry name" value="ADH_SHORT"/>
    <property type="match status" value="1"/>
</dbReference>
<keyword evidence="6" id="KW-1185">Reference proteome</keyword>
<dbReference type="SUPFAM" id="SSF53639">
    <property type="entry name" value="AraD/HMP-PK domain-like"/>
    <property type="match status" value="1"/>
</dbReference>
<name>A0ABZ3C7R2_9ACTN</name>
<dbReference type="InterPro" id="IPR002347">
    <property type="entry name" value="SDR_fam"/>
</dbReference>
<dbReference type="PANTHER" id="PTHR43669">
    <property type="entry name" value="5-KETO-D-GLUCONATE 5-REDUCTASE"/>
    <property type="match status" value="1"/>
</dbReference>
<dbReference type="SMART" id="SM01007">
    <property type="entry name" value="Aldolase_II"/>
    <property type="match status" value="1"/>
</dbReference>
<comment type="similarity">
    <text evidence="1">Belongs to the short-chain dehydrogenases/reductases (SDR) family.</text>
</comment>
<dbReference type="SUPFAM" id="SSF51735">
    <property type="entry name" value="NAD(P)-binding Rossmann-fold domains"/>
    <property type="match status" value="1"/>
</dbReference>
<dbReference type="PRINTS" id="PR00080">
    <property type="entry name" value="SDRFAMILY"/>
</dbReference>
<protein>
    <submittedName>
        <fullName evidence="5">SDR family NAD(P)-dependent oxidoreductase</fullName>
    </submittedName>
</protein>